<reference evidence="1" key="1">
    <citation type="submission" date="2015-06" db="UniProtKB">
        <authorList>
            <consortium name="EnsemblPlants"/>
        </authorList>
    </citation>
    <scope>IDENTIFICATION</scope>
</reference>
<proteinExistence type="predicted"/>
<name>R7W797_AEGTA</name>
<protein>
    <submittedName>
        <fullName evidence="1">Uncharacterized protein</fullName>
    </submittedName>
</protein>
<dbReference type="EnsemblPlants" id="EMT16768">
    <property type="protein sequence ID" value="EMT16768"/>
    <property type="gene ID" value="F775_42916"/>
</dbReference>
<dbReference type="AlphaFoldDB" id="R7W797"/>
<accession>R7W797</accession>
<evidence type="ECO:0000313" key="1">
    <source>
        <dbReference type="EnsemblPlants" id="EMT16768"/>
    </source>
</evidence>
<organism evidence="1">
    <name type="scientific">Aegilops tauschii</name>
    <name type="common">Tausch's goatgrass</name>
    <name type="synonym">Aegilops squarrosa</name>
    <dbReference type="NCBI Taxonomy" id="37682"/>
    <lineage>
        <taxon>Eukaryota</taxon>
        <taxon>Viridiplantae</taxon>
        <taxon>Streptophyta</taxon>
        <taxon>Embryophyta</taxon>
        <taxon>Tracheophyta</taxon>
        <taxon>Spermatophyta</taxon>
        <taxon>Magnoliopsida</taxon>
        <taxon>Liliopsida</taxon>
        <taxon>Poales</taxon>
        <taxon>Poaceae</taxon>
        <taxon>BOP clade</taxon>
        <taxon>Pooideae</taxon>
        <taxon>Triticodae</taxon>
        <taxon>Triticeae</taxon>
        <taxon>Triticinae</taxon>
        <taxon>Aegilops</taxon>
    </lineage>
</organism>
<sequence length="107" mass="10554">MEVCDEINACAGVTVLVLGDGVMSALVSDAGADLGAIENAGGVARLTGIFYQASGGAATSATGSVKMAKLDGAMGAATASRSPPAPWCMMEEPLLPPHGHLGLGRVI</sequence>